<accession>A0A1D1W332</accession>
<evidence type="ECO:0000256" key="1">
    <source>
        <dbReference type="SAM" id="MobiDB-lite"/>
    </source>
</evidence>
<sequence>MSALSLSTAHMQHVRHIGLSCKAPSPYNAHKFLIYSLLNDDCSQVLHNARSSARSIGTAEGPALASDQDSSAAL</sequence>
<dbReference type="Proteomes" id="UP000186922">
    <property type="component" value="Unassembled WGS sequence"/>
</dbReference>
<gene>
    <name evidence="2" type="primary">RvY_17471-1</name>
    <name evidence="2" type="synonym">RvY_17471.1</name>
    <name evidence="2" type="ORF">RvY_17471</name>
</gene>
<keyword evidence="3" id="KW-1185">Reference proteome</keyword>
<protein>
    <submittedName>
        <fullName evidence="2">Uncharacterized protein</fullName>
    </submittedName>
</protein>
<feature type="region of interest" description="Disordered" evidence="1">
    <location>
        <begin position="54"/>
        <end position="74"/>
    </location>
</feature>
<dbReference type="EMBL" id="BDGG01000015">
    <property type="protein sequence ID" value="GAV07656.1"/>
    <property type="molecule type" value="Genomic_DNA"/>
</dbReference>
<reference evidence="2 3" key="1">
    <citation type="journal article" date="2016" name="Nat. Commun.">
        <title>Extremotolerant tardigrade genome and improved radiotolerance of human cultured cells by tardigrade-unique protein.</title>
        <authorList>
            <person name="Hashimoto T."/>
            <person name="Horikawa D.D."/>
            <person name="Saito Y."/>
            <person name="Kuwahara H."/>
            <person name="Kozuka-Hata H."/>
            <person name="Shin-I T."/>
            <person name="Minakuchi Y."/>
            <person name="Ohishi K."/>
            <person name="Motoyama A."/>
            <person name="Aizu T."/>
            <person name="Enomoto A."/>
            <person name="Kondo K."/>
            <person name="Tanaka S."/>
            <person name="Hara Y."/>
            <person name="Koshikawa S."/>
            <person name="Sagara H."/>
            <person name="Miura T."/>
            <person name="Yokobori S."/>
            <person name="Miyagawa K."/>
            <person name="Suzuki Y."/>
            <person name="Kubo T."/>
            <person name="Oyama M."/>
            <person name="Kohara Y."/>
            <person name="Fujiyama A."/>
            <person name="Arakawa K."/>
            <person name="Katayama T."/>
            <person name="Toyoda A."/>
            <person name="Kunieda T."/>
        </authorList>
    </citation>
    <scope>NUCLEOTIDE SEQUENCE [LARGE SCALE GENOMIC DNA]</scope>
    <source>
        <strain evidence="2 3">YOKOZUNA-1</strain>
    </source>
</reference>
<proteinExistence type="predicted"/>
<feature type="compositionally biased region" description="Low complexity" evidence="1">
    <location>
        <begin position="63"/>
        <end position="74"/>
    </location>
</feature>
<name>A0A1D1W332_RAMVA</name>
<comment type="caution">
    <text evidence="2">The sequence shown here is derived from an EMBL/GenBank/DDBJ whole genome shotgun (WGS) entry which is preliminary data.</text>
</comment>
<organism evidence="2 3">
    <name type="scientific">Ramazzottius varieornatus</name>
    <name type="common">Water bear</name>
    <name type="synonym">Tardigrade</name>
    <dbReference type="NCBI Taxonomy" id="947166"/>
    <lineage>
        <taxon>Eukaryota</taxon>
        <taxon>Metazoa</taxon>
        <taxon>Ecdysozoa</taxon>
        <taxon>Tardigrada</taxon>
        <taxon>Eutardigrada</taxon>
        <taxon>Parachela</taxon>
        <taxon>Hypsibioidea</taxon>
        <taxon>Ramazzottiidae</taxon>
        <taxon>Ramazzottius</taxon>
    </lineage>
</organism>
<evidence type="ECO:0000313" key="2">
    <source>
        <dbReference type="EMBL" id="GAV07656.1"/>
    </source>
</evidence>
<evidence type="ECO:0000313" key="3">
    <source>
        <dbReference type="Proteomes" id="UP000186922"/>
    </source>
</evidence>
<dbReference type="AlphaFoldDB" id="A0A1D1W332"/>